<dbReference type="BioCyc" id="CAULO:CC2696-MONOMER"/>
<evidence type="ECO:0000313" key="5">
    <source>
        <dbReference type="EMBL" id="AAK24661.1"/>
    </source>
</evidence>
<dbReference type="CDD" id="cd00118">
    <property type="entry name" value="LysM"/>
    <property type="match status" value="1"/>
</dbReference>
<dbReference type="PANTHER" id="PTHR33840">
    <property type="match status" value="1"/>
</dbReference>
<dbReference type="EMBL" id="AE005673">
    <property type="protein sequence ID" value="AAK24661.1"/>
    <property type="molecule type" value="Genomic_DNA"/>
</dbReference>
<dbReference type="Pfam" id="PF01476">
    <property type="entry name" value="LysM"/>
    <property type="match status" value="1"/>
</dbReference>
<dbReference type="InterPro" id="IPR036779">
    <property type="entry name" value="LysM_dom_sf"/>
</dbReference>
<dbReference type="PROSITE" id="PS51782">
    <property type="entry name" value="LYSM"/>
    <property type="match status" value="1"/>
</dbReference>
<evidence type="ECO:0000313" key="6">
    <source>
        <dbReference type="Proteomes" id="UP000001816"/>
    </source>
</evidence>
<reference evidence="5 6" key="1">
    <citation type="journal article" date="2001" name="Proc. Natl. Acad. Sci. U.S.A.">
        <title>Complete genome sequence of Caulobacter crescentus.</title>
        <authorList>
            <person name="Nierman W.C."/>
            <person name="Feldblyum T.V."/>
            <person name="Laub M.T."/>
            <person name="Paulsen I.T."/>
            <person name="Nelson K.E."/>
            <person name="Eisen J.A."/>
            <person name="Heidelberg J.F."/>
            <person name="Alley M.R."/>
            <person name="Ohta N."/>
            <person name="Maddock J.R."/>
            <person name="Potocka I."/>
            <person name="Nelson W.C."/>
            <person name="Newton A."/>
            <person name="Stephens C."/>
            <person name="Phadke N.D."/>
            <person name="Ely B."/>
            <person name="DeBoy R.T."/>
            <person name="Dodson R.J."/>
            <person name="Durkin A.S."/>
            <person name="Gwinn M.L."/>
            <person name="Haft D.H."/>
            <person name="Kolonay J.F."/>
            <person name="Smit J."/>
            <person name="Craven M.B."/>
            <person name="Khouri H."/>
            <person name="Shetty J."/>
            <person name="Berry K."/>
            <person name="Utterback T."/>
            <person name="Tran K."/>
            <person name="Wolf A."/>
            <person name="Vamathevan J."/>
            <person name="Ermolaeva M."/>
            <person name="White O."/>
            <person name="Salzberg S.L."/>
            <person name="Venter J.C."/>
            <person name="Shapiro L."/>
            <person name="Fraser C.M."/>
        </authorList>
    </citation>
    <scope>NUCLEOTIDE SEQUENCE [LARGE SCALE GENOMIC DNA]</scope>
    <source>
        <strain evidence="6">ATCC 19089 / CB15</strain>
    </source>
</reference>
<dbReference type="KEGG" id="ccr:CC_2696"/>
<evidence type="ECO:0000256" key="3">
    <source>
        <dbReference type="ARBA" id="ARBA00072219"/>
    </source>
</evidence>
<dbReference type="eggNOG" id="COG3673">
    <property type="taxonomic scope" value="Bacteria"/>
</dbReference>
<dbReference type="AlphaFoldDB" id="Q9A4X9"/>
<dbReference type="eggNOG" id="COG1652">
    <property type="taxonomic scope" value="Bacteria"/>
</dbReference>
<dbReference type="PATRIC" id="fig|190650.5.peg.2704"/>
<dbReference type="Pfam" id="PF09994">
    <property type="entry name" value="T6SS_Tle1-like_cat"/>
    <property type="match status" value="1"/>
</dbReference>
<evidence type="ECO:0000256" key="2">
    <source>
        <dbReference type="ARBA" id="ARBA00022490"/>
    </source>
</evidence>
<name>Q9A4X9_CAUVC</name>
<dbReference type="Gene3D" id="3.10.350.10">
    <property type="entry name" value="LysM domain"/>
    <property type="match status" value="1"/>
</dbReference>
<dbReference type="SUPFAM" id="SSF54106">
    <property type="entry name" value="LysM domain"/>
    <property type="match status" value="1"/>
</dbReference>
<dbReference type="EnsemblBacteria" id="AAK24661">
    <property type="protein sequence ID" value="AAK24661"/>
    <property type="gene ID" value="CC_2696"/>
</dbReference>
<keyword evidence="2" id="KW-0963">Cytoplasm</keyword>
<protein>
    <recommendedName>
        <fullName evidence="3">Potassium binding protein Kbp</fullName>
    </recommendedName>
</protein>
<evidence type="ECO:0000256" key="1">
    <source>
        <dbReference type="ARBA" id="ARBA00004496"/>
    </source>
</evidence>
<organism evidence="5 6">
    <name type="scientific">Caulobacter vibrioides (strain ATCC 19089 / CIP 103742 / CB 15)</name>
    <name type="common">Caulobacter crescentus</name>
    <dbReference type="NCBI Taxonomy" id="190650"/>
    <lineage>
        <taxon>Bacteria</taxon>
        <taxon>Pseudomonadati</taxon>
        <taxon>Pseudomonadota</taxon>
        <taxon>Alphaproteobacteria</taxon>
        <taxon>Caulobacterales</taxon>
        <taxon>Caulobacteraceae</taxon>
        <taxon>Caulobacter</taxon>
    </lineage>
</organism>
<dbReference type="PIR" id="A87583">
    <property type="entry name" value="A87583"/>
</dbReference>
<dbReference type="InterPro" id="IPR018392">
    <property type="entry name" value="LysM"/>
</dbReference>
<gene>
    <name evidence="5" type="ordered locus">CC_2696</name>
</gene>
<evidence type="ECO:0000259" key="4">
    <source>
        <dbReference type="PROSITE" id="PS51782"/>
    </source>
</evidence>
<dbReference type="SMART" id="SM00257">
    <property type="entry name" value="LysM"/>
    <property type="match status" value="1"/>
</dbReference>
<proteinExistence type="predicted"/>
<dbReference type="PANTHER" id="PTHR33840:SF1">
    <property type="entry name" value="TLE1 PHOSPHOLIPASE DOMAIN-CONTAINING PROTEIN"/>
    <property type="match status" value="1"/>
</dbReference>
<comment type="subcellular location">
    <subcellularLocation>
        <location evidence="1">Cytoplasm</location>
    </subcellularLocation>
</comment>
<dbReference type="HOGENOM" id="CLU_005049_6_1_5"/>
<dbReference type="GO" id="GO:0005737">
    <property type="term" value="C:cytoplasm"/>
    <property type="evidence" value="ECO:0007669"/>
    <property type="project" value="UniProtKB-SubCell"/>
</dbReference>
<dbReference type="FunFam" id="3.10.350.10:FF:000001">
    <property type="entry name" value="Peptidoglycan-binding protein LysM"/>
    <property type="match status" value="1"/>
</dbReference>
<dbReference type="InterPro" id="IPR018712">
    <property type="entry name" value="Tle1-like_cat"/>
</dbReference>
<keyword evidence="6" id="KW-1185">Reference proteome</keyword>
<sequence>MLLLHRRRALPRGMRCGFTSDLNLLAEDSMKRLVFCFDGTWNRLSADTPTNVVLLAASIQRASPKGVTQVIHYDEGVGTGRLEKLSGGMFGQGLVQNIREAYRFLIFNYEVGDEIYAFGFSRGAFSARVFLGFIRHAGILSRKHAARIDEAMAHYRQRLSGLDPEGQKVMRFRAEYARNICVDLAEDAWRTANIAGYVQGSSPLLQIKYLGVWDTVGAMGLPAVLPGSKWLNRKHEFLDTTLTDMVLSARHAVALDERRKLFPITLWDNIDALNRTRQFDSEDPKAPYQQKWFPGTHGGVGGGGDIRGLSDGALAWIVQGAKAAGLEMDIGPDSRMGGLFPDWTQSIDNMSKPKKSLMSALAADRAGPTALWEVSPSARRRWRAPAAALGEGLYRPGSLAKLTDALQSEADESPDLLPPQGAEFREHTVVAGDTLSKIARREYGDAALYTRIFAANRDKIDDPDEIFVGQVIRIPPPLPKDAA</sequence>
<accession>Q9A4X9</accession>
<feature type="domain" description="LysM" evidence="4">
    <location>
        <begin position="425"/>
        <end position="474"/>
    </location>
</feature>
<dbReference type="Proteomes" id="UP000001816">
    <property type="component" value="Chromosome"/>
</dbReference>